<reference evidence="2 3" key="1">
    <citation type="submission" date="2021-01" db="EMBL/GenBank/DDBJ databases">
        <title>Genomic Encyclopedia of Type Strains, Phase IV (KMG-IV): sequencing the most valuable type-strain genomes for metagenomic binning, comparative biology and taxonomic classification.</title>
        <authorList>
            <person name="Goeker M."/>
        </authorList>
    </citation>
    <scope>NUCLEOTIDE SEQUENCE [LARGE SCALE GENOMIC DNA]</scope>
    <source>
        <strain evidence="2 3">DSM 104297</strain>
    </source>
</reference>
<feature type="chain" id="PRO_5047132366" evidence="1">
    <location>
        <begin position="25"/>
        <end position="282"/>
    </location>
</feature>
<feature type="signal peptide" evidence="1">
    <location>
        <begin position="1"/>
        <end position="24"/>
    </location>
</feature>
<comment type="caution">
    <text evidence="2">The sequence shown here is derived from an EMBL/GenBank/DDBJ whole genome shotgun (WGS) entry which is preliminary data.</text>
</comment>
<keyword evidence="1" id="KW-0732">Signal</keyword>
<proteinExistence type="predicted"/>
<protein>
    <submittedName>
        <fullName evidence="2">Uncharacterized protein</fullName>
    </submittedName>
</protein>
<gene>
    <name evidence="2" type="ORF">JOC83_001564</name>
</gene>
<name>A0ABS2QTD6_9BACI</name>
<evidence type="ECO:0000313" key="3">
    <source>
        <dbReference type="Proteomes" id="UP000809829"/>
    </source>
</evidence>
<organism evidence="2 3">
    <name type="scientific">Priestia iocasae</name>
    <dbReference type="NCBI Taxonomy" id="2291674"/>
    <lineage>
        <taxon>Bacteria</taxon>
        <taxon>Bacillati</taxon>
        <taxon>Bacillota</taxon>
        <taxon>Bacilli</taxon>
        <taxon>Bacillales</taxon>
        <taxon>Bacillaceae</taxon>
        <taxon>Priestia</taxon>
    </lineage>
</organism>
<dbReference type="RefSeq" id="WP_205185944.1">
    <property type="nucleotide sequence ID" value="NZ_JAFBFC010000002.1"/>
</dbReference>
<dbReference type="EMBL" id="JAFBFC010000002">
    <property type="protein sequence ID" value="MBM7702730.1"/>
    <property type="molecule type" value="Genomic_DNA"/>
</dbReference>
<accession>A0ABS2QTD6</accession>
<dbReference type="Proteomes" id="UP000809829">
    <property type="component" value="Unassembled WGS sequence"/>
</dbReference>
<sequence>MKRIQYIMGCSLLFLFIGNQQVMADEVEHHSPISFELQMLSWEDAKEVIPNKKIFTVIDMETGLAFNVQRRAGSQHADVQPLTKKDTKIMKKVYNGEWSWKRRAAILIVGDQMIAGSMHGMPHGAGALENNFPGHFCIHFPGSTTHKSRHTDRAHQFMVLKAAGEIEEYANMATPYQMIQLLNVAINQEDVTLVKLAVSTPSKYEKKLHKVIKNIDAFLPNKNQLEKFEEANELVFVEMPIKVKIHTKTKGIKQKTIRFIVRRDSLNSRWIVDGESLYKQLK</sequence>
<evidence type="ECO:0000313" key="2">
    <source>
        <dbReference type="EMBL" id="MBM7702730.1"/>
    </source>
</evidence>
<keyword evidence="3" id="KW-1185">Reference proteome</keyword>
<evidence type="ECO:0000256" key="1">
    <source>
        <dbReference type="SAM" id="SignalP"/>
    </source>
</evidence>